<organism evidence="1 2">
    <name type="scientific">Dendronalium phyllosphericum CENA369</name>
    <dbReference type="NCBI Taxonomy" id="1725256"/>
    <lineage>
        <taxon>Bacteria</taxon>
        <taxon>Bacillati</taxon>
        <taxon>Cyanobacteriota</taxon>
        <taxon>Cyanophyceae</taxon>
        <taxon>Nostocales</taxon>
        <taxon>Nostocaceae</taxon>
        <taxon>Dendronalium</taxon>
        <taxon>Dendronalium phyllosphericum</taxon>
    </lineage>
</organism>
<dbReference type="EMBL" id="JAECZA010000035">
    <property type="protein sequence ID" value="MBH8573531.1"/>
    <property type="molecule type" value="Genomic_DNA"/>
</dbReference>
<comment type="caution">
    <text evidence="1">The sequence shown here is derived from an EMBL/GenBank/DDBJ whole genome shotgun (WGS) entry which is preliminary data.</text>
</comment>
<protein>
    <submittedName>
        <fullName evidence="1">Uncharacterized protein</fullName>
    </submittedName>
</protein>
<reference evidence="1 2" key="1">
    <citation type="journal article" date="2021" name="Int. J. Syst. Evol. Microbiol.">
        <title>Amazonocrinis nigriterrae gen. nov., sp. nov., Atlanticothrix silvestris gen. nov., sp. nov. and Dendronalium phyllosphericum gen. nov., sp. nov., nostocacean cyanobacteria from Brazilian environments.</title>
        <authorList>
            <person name="Alvarenga D.O."/>
            <person name="Andreote A.P.D."/>
            <person name="Branco L.H.Z."/>
            <person name="Delbaje E."/>
            <person name="Cruz R.B."/>
            <person name="Varani A.M."/>
            <person name="Fiore M.F."/>
        </authorList>
    </citation>
    <scope>NUCLEOTIDE SEQUENCE [LARGE SCALE GENOMIC DNA]</scope>
    <source>
        <strain evidence="1 2">CENA369</strain>
    </source>
</reference>
<sequence length="191" mass="21508">MFDELLNNLKEFISSKVQEVGHELEKRFGVPEPAEPFVLIRQFTPADSTITKGGIAIVGESWQIEAYDDNAQRLITSTEPLRNVILFEVAEPNVIECVLACRFKAKAINTEKPINVSFGTRRQGQWGTITTFRQTGVSPTEEFKSYEVRAHFRKETDSAKIQISVQFESSGILFIRGIELLQASAKPRSQS</sequence>
<name>A0A8J7I5R4_9NOST</name>
<proteinExistence type="predicted"/>
<keyword evidence="2" id="KW-1185">Reference proteome</keyword>
<evidence type="ECO:0000313" key="1">
    <source>
        <dbReference type="EMBL" id="MBH8573531.1"/>
    </source>
</evidence>
<gene>
    <name evidence="1" type="ORF">I8752_10980</name>
</gene>
<evidence type="ECO:0000313" key="2">
    <source>
        <dbReference type="Proteomes" id="UP000662314"/>
    </source>
</evidence>
<dbReference type="AlphaFoldDB" id="A0A8J7I5R4"/>
<dbReference type="Proteomes" id="UP000662314">
    <property type="component" value="Unassembled WGS sequence"/>
</dbReference>
<accession>A0A8J7I5R4</accession>
<dbReference type="RefSeq" id="WP_214432350.1">
    <property type="nucleotide sequence ID" value="NZ_CAWPUQ010000178.1"/>
</dbReference>